<keyword evidence="3" id="KW-1185">Reference proteome</keyword>
<evidence type="ECO:0000313" key="3">
    <source>
        <dbReference type="Proteomes" id="UP001055712"/>
    </source>
</evidence>
<feature type="region of interest" description="Disordered" evidence="1">
    <location>
        <begin position="273"/>
        <end position="323"/>
    </location>
</feature>
<organism evidence="2 3">
    <name type="scientific">Chlorella vulgaris</name>
    <name type="common">Green alga</name>
    <dbReference type="NCBI Taxonomy" id="3077"/>
    <lineage>
        <taxon>Eukaryota</taxon>
        <taxon>Viridiplantae</taxon>
        <taxon>Chlorophyta</taxon>
        <taxon>core chlorophytes</taxon>
        <taxon>Trebouxiophyceae</taxon>
        <taxon>Chlorellales</taxon>
        <taxon>Chlorellaceae</taxon>
        <taxon>Chlorella clade</taxon>
        <taxon>Chlorella</taxon>
    </lineage>
</organism>
<feature type="compositionally biased region" description="Low complexity" evidence="1">
    <location>
        <begin position="205"/>
        <end position="217"/>
    </location>
</feature>
<feature type="compositionally biased region" description="Low complexity" evidence="1">
    <location>
        <begin position="489"/>
        <end position="510"/>
    </location>
</feature>
<feature type="compositionally biased region" description="Polar residues" evidence="1">
    <location>
        <begin position="540"/>
        <end position="549"/>
    </location>
</feature>
<accession>A0A9D4Z3F2</accession>
<feature type="region of interest" description="Disordered" evidence="1">
    <location>
        <begin position="174"/>
        <end position="225"/>
    </location>
</feature>
<feature type="region of interest" description="Disordered" evidence="1">
    <location>
        <begin position="460"/>
        <end position="579"/>
    </location>
</feature>
<feature type="region of interest" description="Disordered" evidence="1">
    <location>
        <begin position="1"/>
        <end position="80"/>
    </location>
</feature>
<feature type="compositionally biased region" description="Gly residues" evidence="1">
    <location>
        <begin position="513"/>
        <end position="523"/>
    </location>
</feature>
<reference evidence="2" key="1">
    <citation type="journal article" date="2019" name="Plant J.">
        <title>Chlorella vulgaris genome assembly and annotation reveals the molecular basis for metabolic acclimation to high light conditions.</title>
        <authorList>
            <person name="Cecchin M."/>
            <person name="Marcolungo L."/>
            <person name="Rossato M."/>
            <person name="Girolomoni L."/>
            <person name="Cosentino E."/>
            <person name="Cuine S."/>
            <person name="Li-Beisson Y."/>
            <person name="Delledonne M."/>
            <person name="Ballottari M."/>
        </authorList>
    </citation>
    <scope>NUCLEOTIDE SEQUENCE</scope>
    <source>
        <strain evidence="2">211/11P</strain>
    </source>
</reference>
<sequence>MFSRSSTHHSDQQHVNDSLDDEGAWEVVYDDPATDRGRDNSQEGRQARRPRYVLPLASSAAQGMSAAPRSANEPALAASRGAVDAPVVQVAEQGGSPGTSPARRAVLNGPGEQQQSTLAQELQTVLTGLMQQQPAAQSGHEQAQLPHTVEDRQHLQQLHPEQAEAEEELLARRRRSGMRQIRHVSPSVPPLLGTLQQAGAGAGAGTEASAGTGPASGRRWRPAQPAVAGSLAGQRFFPAQQVHPVDAAAAGIDHPTAFFEVDSDLLVAHEQQRALQVGPGHAPRQQQQRRKPQQKRVVQWDSPQAVQQQQQQHVSERTPQAQPGVNPLAALLGGGGTPANTGRPRPAARLRGRHPIYGTAAPAMLASVAPPADVRQQEAACSSGPPLISPHHPVGQHRQQPAQQASRFAIRDAVAGAALQGGCSQQPAAAGTQGGAAADAGTGGGVAGSAFGLKLLTGGEPQSAQRQQQFHPRPRRPASPGEWIEEEQVQAQTQAQDQQPQQSQHQQQEEGSWAGGEDVGGPQGDAFRTPGQPLRRSRQAQEAGQQQPGTEGPPHTEGRFEAAAAPHSASIGSPGSTGGKALALQRQFIAQLQPVSRPAAAATMQQQRQRLAGAAGLHARMQAILAAERAQLAALQSPSGGVPAGPRLTVLSKVLEAGLTKCHCRCDQAAAAALASSEVLALLQNRAAREVDTAPGSVILLREPWRRVEVTGSPCPVVLCFAVCIG</sequence>
<comment type="caution">
    <text evidence="2">The sequence shown here is derived from an EMBL/GenBank/DDBJ whole genome shotgun (WGS) entry which is preliminary data.</text>
</comment>
<evidence type="ECO:0000256" key="1">
    <source>
        <dbReference type="SAM" id="MobiDB-lite"/>
    </source>
</evidence>
<feature type="compositionally biased region" description="Basic and acidic residues" evidence="1">
    <location>
        <begin position="33"/>
        <end position="46"/>
    </location>
</feature>
<reference evidence="2" key="2">
    <citation type="submission" date="2020-11" db="EMBL/GenBank/DDBJ databases">
        <authorList>
            <person name="Cecchin M."/>
            <person name="Marcolungo L."/>
            <person name="Rossato M."/>
            <person name="Girolomoni L."/>
            <person name="Cosentino E."/>
            <person name="Cuine S."/>
            <person name="Li-Beisson Y."/>
            <person name="Delledonne M."/>
            <person name="Ballottari M."/>
        </authorList>
    </citation>
    <scope>NUCLEOTIDE SEQUENCE</scope>
    <source>
        <strain evidence="2">211/11P</strain>
        <tissue evidence="2">Whole cell</tissue>
    </source>
</reference>
<dbReference type="AlphaFoldDB" id="A0A9D4Z3F2"/>
<feature type="region of interest" description="Disordered" evidence="1">
    <location>
        <begin position="379"/>
        <end position="405"/>
    </location>
</feature>
<proteinExistence type="predicted"/>
<dbReference type="EMBL" id="SIDB01000001">
    <property type="protein sequence ID" value="KAI3438866.1"/>
    <property type="molecule type" value="Genomic_DNA"/>
</dbReference>
<name>A0A9D4Z3F2_CHLVU</name>
<gene>
    <name evidence="2" type="ORF">D9Q98_001283</name>
</gene>
<dbReference type="Proteomes" id="UP001055712">
    <property type="component" value="Unassembled WGS sequence"/>
</dbReference>
<protein>
    <submittedName>
        <fullName evidence="2">Uncharacterized protein</fullName>
    </submittedName>
</protein>
<evidence type="ECO:0000313" key="2">
    <source>
        <dbReference type="EMBL" id="KAI3438866.1"/>
    </source>
</evidence>
<dbReference type="OrthoDB" id="10595007at2759"/>